<accession>A0A7I8V4Q4</accession>
<dbReference type="OrthoDB" id="7676799at2759"/>
<dbReference type="InterPro" id="IPR036915">
    <property type="entry name" value="Cyclin-like_sf"/>
</dbReference>
<proteinExistence type="inferred from homology"/>
<sequence length="293" mass="33034">MGAILSLSPRSGKPLNELNLNNFNYELLNNVKNNNIHTNNNGSRASSVKKTIANALSWRKRSKFVKNDNRIKDEQNNNAGNAPKSISCYNLKQSSTNSSLTEHVHVKKVASEKNINKNLGKVVTSPPPSELASPTSPKKTVIQASTSELLRCLGEFLCRTCKHLRHLDGGDAIVWLRGVDRALLLQGWQDVAFVNPANVVFVFLLVRDMIDERVITERELQAIVLTCLYMSYSYMGNEISYPLKPFLIDDDRDKFWKRCIQIVNKLSADMLRINSDPAFFTSVFTQLKSYSPL</sequence>
<dbReference type="Proteomes" id="UP000549394">
    <property type="component" value="Unassembled WGS sequence"/>
</dbReference>
<dbReference type="Gene3D" id="1.10.472.10">
    <property type="entry name" value="Cyclin-like"/>
    <property type="match status" value="1"/>
</dbReference>
<keyword evidence="4" id="KW-0597">Phosphoprotein</keyword>
<evidence type="ECO:0000256" key="7">
    <source>
        <dbReference type="ARBA" id="ARBA00046278"/>
    </source>
</evidence>
<evidence type="ECO:0000256" key="5">
    <source>
        <dbReference type="ARBA" id="ARBA00023136"/>
    </source>
</evidence>
<comment type="subcellular location">
    <subcellularLocation>
        <location evidence="1">Cell membrane</location>
        <topology evidence="1">Lipid-anchor</topology>
    </subcellularLocation>
    <subcellularLocation>
        <location evidence="7">Endomembrane system</location>
        <topology evidence="7">Lipid-anchor</topology>
        <orientation evidence="7">Cytoplasmic side</orientation>
    </subcellularLocation>
</comment>
<evidence type="ECO:0000256" key="3">
    <source>
        <dbReference type="ARBA" id="ARBA00022475"/>
    </source>
</evidence>
<dbReference type="GO" id="GO:0005886">
    <property type="term" value="C:plasma membrane"/>
    <property type="evidence" value="ECO:0007669"/>
    <property type="project" value="UniProtKB-SubCell"/>
</dbReference>
<dbReference type="InterPro" id="IPR004944">
    <property type="entry name" value="CDK5_activator"/>
</dbReference>
<dbReference type="PANTHER" id="PTHR23401">
    <property type="entry name" value="CYCLIN DEPENDANT KINASE-5 ACTIVATOR"/>
    <property type="match status" value="1"/>
</dbReference>
<dbReference type="GO" id="GO:0012505">
    <property type="term" value="C:endomembrane system"/>
    <property type="evidence" value="ECO:0007669"/>
    <property type="project" value="UniProtKB-SubCell"/>
</dbReference>
<dbReference type="Pfam" id="PF03261">
    <property type="entry name" value="CDK5_activator"/>
    <property type="match status" value="1"/>
</dbReference>
<dbReference type="EMBL" id="CAJFCJ010000001">
    <property type="protein sequence ID" value="CAD5111107.1"/>
    <property type="molecule type" value="Genomic_DNA"/>
</dbReference>
<evidence type="ECO:0000256" key="6">
    <source>
        <dbReference type="ARBA" id="ARBA00023288"/>
    </source>
</evidence>
<name>A0A7I8V4Q4_9ANNE</name>
<keyword evidence="6" id="KW-0449">Lipoprotein</keyword>
<evidence type="ECO:0000256" key="2">
    <source>
        <dbReference type="ARBA" id="ARBA00010175"/>
    </source>
</evidence>
<dbReference type="AlphaFoldDB" id="A0A7I8V4Q4"/>
<dbReference type="GO" id="GO:0061575">
    <property type="term" value="F:cyclin-dependent protein serine/threonine kinase activator activity"/>
    <property type="evidence" value="ECO:0007669"/>
    <property type="project" value="InterPro"/>
</dbReference>
<comment type="caution">
    <text evidence="9">The sequence shown here is derived from an EMBL/GenBank/DDBJ whole genome shotgun (WGS) entry which is preliminary data.</text>
</comment>
<dbReference type="GO" id="GO:0005737">
    <property type="term" value="C:cytoplasm"/>
    <property type="evidence" value="ECO:0007669"/>
    <property type="project" value="TreeGrafter"/>
</dbReference>
<dbReference type="GO" id="GO:0016533">
    <property type="term" value="C:protein kinase 5 complex"/>
    <property type="evidence" value="ECO:0007669"/>
    <property type="project" value="InterPro"/>
</dbReference>
<gene>
    <name evidence="9" type="ORF">DGYR_LOCUS441</name>
</gene>
<keyword evidence="10" id="KW-1185">Reference proteome</keyword>
<evidence type="ECO:0000256" key="8">
    <source>
        <dbReference type="SAM" id="MobiDB-lite"/>
    </source>
</evidence>
<dbReference type="GO" id="GO:0030426">
    <property type="term" value="C:growth cone"/>
    <property type="evidence" value="ECO:0007669"/>
    <property type="project" value="TreeGrafter"/>
</dbReference>
<dbReference type="GO" id="GO:0019901">
    <property type="term" value="F:protein kinase binding"/>
    <property type="evidence" value="ECO:0007669"/>
    <property type="project" value="TreeGrafter"/>
</dbReference>
<keyword evidence="5" id="KW-0472">Membrane</keyword>
<evidence type="ECO:0000256" key="1">
    <source>
        <dbReference type="ARBA" id="ARBA00004193"/>
    </source>
</evidence>
<comment type="similarity">
    <text evidence="2">Belongs to the cyclin-dependent kinase 5 activator family.</text>
</comment>
<reference evidence="9 10" key="1">
    <citation type="submission" date="2020-08" db="EMBL/GenBank/DDBJ databases">
        <authorList>
            <person name="Hejnol A."/>
        </authorList>
    </citation>
    <scope>NUCLEOTIDE SEQUENCE [LARGE SCALE GENOMIC DNA]</scope>
</reference>
<keyword evidence="3" id="KW-1003">Cell membrane</keyword>
<evidence type="ECO:0000256" key="4">
    <source>
        <dbReference type="ARBA" id="ARBA00022553"/>
    </source>
</evidence>
<feature type="region of interest" description="Disordered" evidence="8">
    <location>
        <begin position="119"/>
        <end position="138"/>
    </location>
</feature>
<dbReference type="SUPFAM" id="SSF47954">
    <property type="entry name" value="Cyclin-like"/>
    <property type="match status" value="1"/>
</dbReference>
<organism evidence="9 10">
    <name type="scientific">Dimorphilus gyrociliatus</name>
    <dbReference type="NCBI Taxonomy" id="2664684"/>
    <lineage>
        <taxon>Eukaryota</taxon>
        <taxon>Metazoa</taxon>
        <taxon>Spiralia</taxon>
        <taxon>Lophotrochozoa</taxon>
        <taxon>Annelida</taxon>
        <taxon>Polychaeta</taxon>
        <taxon>Polychaeta incertae sedis</taxon>
        <taxon>Dinophilidae</taxon>
        <taxon>Dimorphilus</taxon>
    </lineage>
</organism>
<evidence type="ECO:0000313" key="10">
    <source>
        <dbReference type="Proteomes" id="UP000549394"/>
    </source>
</evidence>
<dbReference type="FunFam" id="1.10.472.10:FF:000025">
    <property type="entry name" value="Cyclin-dependent kinase 5 activator"/>
    <property type="match status" value="1"/>
</dbReference>
<dbReference type="PANTHER" id="PTHR23401:SF0">
    <property type="entry name" value="CYCLIN-DEPENDENT KINASE 5 ACTIVATOR"/>
    <property type="match status" value="1"/>
</dbReference>
<protein>
    <submittedName>
        <fullName evidence="9">Uncharacterized protein</fullName>
    </submittedName>
</protein>
<dbReference type="GO" id="GO:0007411">
    <property type="term" value="P:axon guidance"/>
    <property type="evidence" value="ECO:0007669"/>
    <property type="project" value="TreeGrafter"/>
</dbReference>
<evidence type="ECO:0000313" key="9">
    <source>
        <dbReference type="EMBL" id="CAD5111107.1"/>
    </source>
</evidence>